<keyword evidence="4" id="KW-1185">Reference proteome</keyword>
<organism evidence="3 4">
    <name type="scientific">Antarctobacter heliothermus</name>
    <dbReference type="NCBI Taxonomy" id="74033"/>
    <lineage>
        <taxon>Bacteria</taxon>
        <taxon>Pseudomonadati</taxon>
        <taxon>Pseudomonadota</taxon>
        <taxon>Alphaproteobacteria</taxon>
        <taxon>Rhodobacterales</taxon>
        <taxon>Roseobacteraceae</taxon>
        <taxon>Antarctobacter</taxon>
    </lineage>
</organism>
<dbReference type="InterPro" id="IPR036568">
    <property type="entry name" value="GGCT-like_sf"/>
</dbReference>
<evidence type="ECO:0000256" key="1">
    <source>
        <dbReference type="ARBA" id="ARBA00012344"/>
    </source>
</evidence>
<dbReference type="GO" id="GO:0005737">
    <property type="term" value="C:cytoplasm"/>
    <property type="evidence" value="ECO:0007669"/>
    <property type="project" value="TreeGrafter"/>
</dbReference>
<dbReference type="EC" id="4.3.2.7" evidence="1"/>
<dbReference type="EMBL" id="CP022540">
    <property type="protein sequence ID" value="ASP20629.1"/>
    <property type="molecule type" value="Genomic_DNA"/>
</dbReference>
<dbReference type="PANTHER" id="PTHR12192:SF2">
    <property type="entry name" value="GLUTATHIONE-SPECIFIC GAMMA-GLUTAMYLCYCLOTRANSFERASE 2"/>
    <property type="match status" value="1"/>
</dbReference>
<protein>
    <recommendedName>
        <fullName evidence="1">glutathione-specific gamma-glutamylcyclotransferase</fullName>
        <ecNumber evidence="1">4.3.2.7</ecNumber>
    </recommendedName>
</protein>
<keyword evidence="2" id="KW-0456">Lyase</keyword>
<dbReference type="Proteomes" id="UP000203589">
    <property type="component" value="Chromosome"/>
</dbReference>
<gene>
    <name evidence="3" type="ORF">ANTHELSMS3_01944</name>
</gene>
<accession>A0A222E337</accession>
<proteinExistence type="predicted"/>
<dbReference type="Pfam" id="PF04752">
    <property type="entry name" value="ChaC"/>
    <property type="match status" value="1"/>
</dbReference>
<dbReference type="GO" id="GO:0061928">
    <property type="term" value="F:glutathione specific gamma-glutamylcyclotransferase activity"/>
    <property type="evidence" value="ECO:0007669"/>
    <property type="project" value="UniProtKB-EC"/>
</dbReference>
<evidence type="ECO:0000313" key="3">
    <source>
        <dbReference type="EMBL" id="ASP20629.1"/>
    </source>
</evidence>
<dbReference type="PANTHER" id="PTHR12192">
    <property type="entry name" value="CATION TRANSPORT PROTEIN CHAC-RELATED"/>
    <property type="match status" value="1"/>
</dbReference>
<dbReference type="InterPro" id="IPR006840">
    <property type="entry name" value="ChaC"/>
</dbReference>
<dbReference type="InterPro" id="IPR013024">
    <property type="entry name" value="GGCT-like"/>
</dbReference>
<reference evidence="3 4" key="1">
    <citation type="submission" date="2017-07" db="EMBL/GenBank/DDBJ databases">
        <title>Genome Sequence of Antarctobacter heliothermus Strain SMS3 Isolated from a culture of the Diatom Skeletonema marinoi.</title>
        <authorList>
            <person name="Topel M."/>
            <person name="Pinder M.I.M."/>
            <person name="Johansson O.N."/>
            <person name="Kourtchenko O."/>
            <person name="Godhe A."/>
            <person name="Clarke A.K."/>
        </authorList>
    </citation>
    <scope>NUCLEOTIDE SEQUENCE [LARGE SCALE GENOMIC DNA]</scope>
    <source>
        <strain evidence="3 4">SMS3</strain>
    </source>
</reference>
<dbReference type="AlphaFoldDB" id="A0A222E337"/>
<dbReference type="Gene3D" id="3.10.490.10">
    <property type="entry name" value="Gamma-glutamyl cyclotransferase-like"/>
    <property type="match status" value="1"/>
</dbReference>
<name>A0A222E337_9RHOB</name>
<dbReference type="KEGG" id="aht:ANTHELSMS3_01944"/>
<evidence type="ECO:0000313" key="4">
    <source>
        <dbReference type="Proteomes" id="UP000203589"/>
    </source>
</evidence>
<evidence type="ECO:0000256" key="2">
    <source>
        <dbReference type="ARBA" id="ARBA00023239"/>
    </source>
</evidence>
<dbReference type="CDD" id="cd06661">
    <property type="entry name" value="GGCT_like"/>
    <property type="match status" value="1"/>
</dbReference>
<dbReference type="GO" id="GO:0006751">
    <property type="term" value="P:glutathione catabolic process"/>
    <property type="evidence" value="ECO:0007669"/>
    <property type="project" value="InterPro"/>
</dbReference>
<dbReference type="SUPFAM" id="SSF110857">
    <property type="entry name" value="Gamma-glutamyl cyclotransferase-like"/>
    <property type="match status" value="1"/>
</dbReference>
<sequence>MESYPTLMKTAKVALANNEALMSPFDPFRYHPNLRPLITPPEQSRFKEYHPDKVRTMAREHGLPTDWIMVDAERDAERAAIMQGRWGNDLWVFGYGSLMWDPGMRFVEVRRAWAPAVARRFILCDTNGGRGTMDNPGLMAALDSGDGCHGLAFRLAANDLEAETFSLWARERIGSAYHAEFLRADTAQGEVEALTFMANHDAPQIRTDLSHDQQVSMIASGSGFLGTSLAYIENLAVHLDTLRIEDAEVMRLLADVRARAGV</sequence>